<evidence type="ECO:0000256" key="2">
    <source>
        <dbReference type="ARBA" id="ARBA00022692"/>
    </source>
</evidence>
<dbReference type="Pfam" id="PF03124">
    <property type="entry name" value="EXS"/>
    <property type="match status" value="1"/>
</dbReference>
<dbReference type="InterPro" id="IPR004342">
    <property type="entry name" value="EXS_C"/>
</dbReference>
<comment type="caution">
    <text evidence="7">The sequence shown here is derived from an EMBL/GenBank/DDBJ whole genome shotgun (WGS) entry which is preliminary data.</text>
</comment>
<evidence type="ECO:0000256" key="3">
    <source>
        <dbReference type="ARBA" id="ARBA00022989"/>
    </source>
</evidence>
<accession>A0ABS8TCB0</accession>
<proteinExistence type="predicted"/>
<organism evidence="7 8">
    <name type="scientific">Datura stramonium</name>
    <name type="common">Jimsonweed</name>
    <name type="synonym">Common thornapple</name>
    <dbReference type="NCBI Taxonomy" id="4076"/>
    <lineage>
        <taxon>Eukaryota</taxon>
        <taxon>Viridiplantae</taxon>
        <taxon>Streptophyta</taxon>
        <taxon>Embryophyta</taxon>
        <taxon>Tracheophyta</taxon>
        <taxon>Spermatophyta</taxon>
        <taxon>Magnoliopsida</taxon>
        <taxon>eudicotyledons</taxon>
        <taxon>Gunneridae</taxon>
        <taxon>Pentapetalae</taxon>
        <taxon>asterids</taxon>
        <taxon>lamiids</taxon>
        <taxon>Solanales</taxon>
        <taxon>Solanaceae</taxon>
        <taxon>Solanoideae</taxon>
        <taxon>Datureae</taxon>
        <taxon>Datura</taxon>
    </lineage>
</organism>
<dbReference type="InterPro" id="IPR052486">
    <property type="entry name" value="PHO1"/>
</dbReference>
<feature type="domain" description="EXS" evidence="6">
    <location>
        <begin position="38"/>
        <end position="114"/>
    </location>
</feature>
<feature type="chain" id="PRO_5045487681" description="EXS domain-containing protein" evidence="5">
    <location>
        <begin position="22"/>
        <end position="232"/>
    </location>
</feature>
<evidence type="ECO:0000259" key="6">
    <source>
        <dbReference type="Pfam" id="PF03124"/>
    </source>
</evidence>
<name>A0ABS8TCB0_DATST</name>
<dbReference type="EMBL" id="JACEIK010001309">
    <property type="protein sequence ID" value="MCD7468219.1"/>
    <property type="molecule type" value="Genomic_DNA"/>
</dbReference>
<reference evidence="7 8" key="1">
    <citation type="journal article" date="2021" name="BMC Genomics">
        <title>Datura genome reveals duplications of psychoactive alkaloid biosynthetic genes and high mutation rate following tissue culture.</title>
        <authorList>
            <person name="Rajewski A."/>
            <person name="Carter-House D."/>
            <person name="Stajich J."/>
            <person name="Litt A."/>
        </authorList>
    </citation>
    <scope>NUCLEOTIDE SEQUENCE [LARGE SCALE GENOMIC DNA]</scope>
    <source>
        <strain evidence="7">AR-01</strain>
    </source>
</reference>
<keyword evidence="8" id="KW-1185">Reference proteome</keyword>
<keyword evidence="2" id="KW-0812">Transmembrane</keyword>
<keyword evidence="4" id="KW-0472">Membrane</keyword>
<feature type="signal peptide" evidence="5">
    <location>
        <begin position="1"/>
        <end position="21"/>
    </location>
</feature>
<gene>
    <name evidence="7" type="ORF">HAX54_006203</name>
</gene>
<keyword evidence="3" id="KW-1133">Transmembrane helix</keyword>
<evidence type="ECO:0000256" key="5">
    <source>
        <dbReference type="SAM" id="SignalP"/>
    </source>
</evidence>
<comment type="subcellular location">
    <subcellularLocation>
        <location evidence="1">Membrane</location>
        <topology evidence="1">Multi-pass membrane protein</topology>
    </subcellularLocation>
</comment>
<keyword evidence="5" id="KW-0732">Signal</keyword>
<protein>
    <recommendedName>
        <fullName evidence="6">EXS domain-containing protein</fullName>
    </recommendedName>
</protein>
<sequence>MVTFFVGLFTGCFRMLSSVYAILAHLSDFPCSADMSLNAFYRPTRFYFLKVLMVDFFAADQLTSQIPLMRHLESSACYFLAKSFKTHGLPTCKSGRMYRELGYVILSWPYYWRADLTSPDPTSLTTNKWAVLHHLSNLFFKSFQKSTHKAANDPFGPKAADSIIVSYIGIIIPTLCTEVTFLLHIFFPLRSELDSGKYPMPLGLDEDGDFGRSDFLFNPLEIIWRCQKRTTS</sequence>
<evidence type="ECO:0000256" key="4">
    <source>
        <dbReference type="ARBA" id="ARBA00023136"/>
    </source>
</evidence>
<dbReference type="PANTHER" id="PTHR48477">
    <property type="entry name" value="PHOSPHATE TRANSPORTER PHO1"/>
    <property type="match status" value="1"/>
</dbReference>
<evidence type="ECO:0000313" key="8">
    <source>
        <dbReference type="Proteomes" id="UP000823775"/>
    </source>
</evidence>
<dbReference type="PANTHER" id="PTHR48477:SF1">
    <property type="entry name" value="PHOSPHATE TRANSPORTER PHO1"/>
    <property type="match status" value="1"/>
</dbReference>
<evidence type="ECO:0000313" key="7">
    <source>
        <dbReference type="EMBL" id="MCD7468219.1"/>
    </source>
</evidence>
<dbReference type="Proteomes" id="UP000823775">
    <property type="component" value="Unassembled WGS sequence"/>
</dbReference>
<evidence type="ECO:0000256" key="1">
    <source>
        <dbReference type="ARBA" id="ARBA00004141"/>
    </source>
</evidence>